<name>A0A034WAJ3_BACDO</name>
<dbReference type="EMBL" id="GAKP01007797">
    <property type="protein sequence ID" value="JAC51155.1"/>
    <property type="molecule type" value="Transcribed_RNA"/>
</dbReference>
<organism evidence="1">
    <name type="scientific">Bactrocera dorsalis</name>
    <name type="common">Oriental fruit fly</name>
    <name type="synonym">Dacus dorsalis</name>
    <dbReference type="NCBI Taxonomy" id="27457"/>
    <lineage>
        <taxon>Eukaryota</taxon>
        <taxon>Metazoa</taxon>
        <taxon>Ecdysozoa</taxon>
        <taxon>Arthropoda</taxon>
        <taxon>Hexapoda</taxon>
        <taxon>Insecta</taxon>
        <taxon>Pterygota</taxon>
        <taxon>Neoptera</taxon>
        <taxon>Endopterygota</taxon>
        <taxon>Diptera</taxon>
        <taxon>Brachycera</taxon>
        <taxon>Muscomorpha</taxon>
        <taxon>Tephritoidea</taxon>
        <taxon>Tephritidae</taxon>
        <taxon>Bactrocera</taxon>
        <taxon>Bactrocera</taxon>
    </lineage>
</organism>
<dbReference type="OrthoDB" id="6617753at2759"/>
<reference evidence="1" key="1">
    <citation type="journal article" date="2014" name="BMC Genomics">
        <title>Characterizing the developmental transcriptome of the oriental fruit fly, Bactrocera dorsalis (Diptera: Tephritidae) through comparative genomic analysis with Drosophila melanogaster utilizing modENCODE datasets.</title>
        <authorList>
            <person name="Geib S.M."/>
            <person name="Calla B."/>
            <person name="Hall B."/>
            <person name="Hou S."/>
            <person name="Manoukis N.C."/>
        </authorList>
    </citation>
    <scope>NUCLEOTIDE SEQUENCE</scope>
    <source>
        <strain evidence="1">Punador</strain>
    </source>
</reference>
<accession>A0A034WAJ3</accession>
<dbReference type="PANTHER" id="PTHR21505">
    <property type="entry name" value="MADF DOMAIN-CONTAINING PROTEIN-RELATED"/>
    <property type="match status" value="1"/>
</dbReference>
<evidence type="ECO:0000313" key="1">
    <source>
        <dbReference type="EMBL" id="JAC51155.1"/>
    </source>
</evidence>
<sequence>MRTCYRRELKKTLQTETSGAGAEDLYISPLWYFEELDFLRDLEIPVPGVTSISSDEEKEASVRVQSVKKFKKVATERTEFLKKDTDHLETSKKQMDEAEIYANAWACMYRQMKPEQQLFAKQAVDEVMLLRGLGKLCFNYLHSLQAHQI</sequence>
<protein>
    <submittedName>
        <fullName evidence="1">Uncharacterized protein</fullName>
    </submittedName>
</protein>
<dbReference type="AlphaFoldDB" id="A0A034WAJ3"/>
<dbReference type="PANTHER" id="PTHR21505:SF8">
    <property type="entry name" value="DPT-YFP REPRESSOR BY OVEREXPRESSION, ISOFORM D-RELATED"/>
    <property type="match status" value="1"/>
</dbReference>
<proteinExistence type="predicted"/>